<organism evidence="4">
    <name type="scientific">Heterosigma akashiwo</name>
    <name type="common">Chromophytic alga</name>
    <name type="synonym">Heterosigma carterae</name>
    <dbReference type="NCBI Taxonomy" id="2829"/>
    <lineage>
        <taxon>Eukaryota</taxon>
        <taxon>Sar</taxon>
        <taxon>Stramenopiles</taxon>
        <taxon>Ochrophyta</taxon>
        <taxon>Raphidophyceae</taxon>
        <taxon>Chattonellales</taxon>
        <taxon>Chattonellaceae</taxon>
        <taxon>Heterosigma</taxon>
    </lineage>
</organism>
<dbReference type="InterPro" id="IPR008930">
    <property type="entry name" value="Terpenoid_cyclase/PrenylTrfase"/>
</dbReference>
<dbReference type="GO" id="GO:0005615">
    <property type="term" value="C:extracellular space"/>
    <property type="evidence" value="ECO:0007669"/>
    <property type="project" value="InterPro"/>
</dbReference>
<accession>A0A7S3XUG8</accession>
<dbReference type="AlphaFoldDB" id="A0A7S3XUG8"/>
<name>A0A7S3XUG8_HETAK</name>
<dbReference type="InterPro" id="IPR047565">
    <property type="entry name" value="Alpha-macroglob_thiol-ester_cl"/>
</dbReference>
<dbReference type="InterPro" id="IPR050473">
    <property type="entry name" value="A2M/Complement_sys"/>
</dbReference>
<gene>
    <name evidence="4" type="ORF">HAKA00212_LOCUS11352</name>
</gene>
<evidence type="ECO:0000259" key="3">
    <source>
        <dbReference type="Pfam" id="PF07678"/>
    </source>
</evidence>
<evidence type="ECO:0000256" key="1">
    <source>
        <dbReference type="ARBA" id="ARBA00022729"/>
    </source>
</evidence>
<dbReference type="PANTHER" id="PTHR11412">
    <property type="entry name" value="MACROGLOBULIN / COMPLEMENT"/>
    <property type="match status" value="1"/>
</dbReference>
<evidence type="ECO:0000256" key="2">
    <source>
        <dbReference type="ARBA" id="ARBA00022966"/>
    </source>
</evidence>
<proteinExistence type="predicted"/>
<dbReference type="SUPFAM" id="SSF48239">
    <property type="entry name" value="Terpenoid cyclases/Protein prenyltransferases"/>
    <property type="match status" value="1"/>
</dbReference>
<protein>
    <recommendedName>
        <fullName evidence="3">Alpha-macroglobulin-like TED domain-containing protein</fullName>
    </recommendedName>
</protein>
<dbReference type="EMBL" id="HBIU01024470">
    <property type="protein sequence ID" value="CAE0632642.1"/>
    <property type="molecule type" value="Transcribed_RNA"/>
</dbReference>
<evidence type="ECO:0000313" key="4">
    <source>
        <dbReference type="EMBL" id="CAE0632642.1"/>
    </source>
</evidence>
<dbReference type="InterPro" id="IPR011626">
    <property type="entry name" value="Alpha-macroglobulin_TED"/>
</dbReference>
<dbReference type="SMART" id="SM01419">
    <property type="entry name" value="Thiol-ester_cl"/>
    <property type="match status" value="1"/>
</dbReference>
<keyword evidence="2" id="KW-0882">Thioester bond</keyword>
<keyword evidence="1" id="KW-0732">Signal</keyword>
<dbReference type="Gene3D" id="1.50.10.20">
    <property type="match status" value="1"/>
</dbReference>
<dbReference type="PANTHER" id="PTHR11412:SF136">
    <property type="entry name" value="CD109 ANTIGEN"/>
    <property type="match status" value="1"/>
</dbReference>
<reference evidence="4" key="1">
    <citation type="submission" date="2021-01" db="EMBL/GenBank/DDBJ databases">
        <authorList>
            <person name="Corre E."/>
            <person name="Pelletier E."/>
            <person name="Niang G."/>
            <person name="Scheremetjew M."/>
            <person name="Finn R."/>
            <person name="Kale V."/>
            <person name="Holt S."/>
            <person name="Cochrane G."/>
            <person name="Meng A."/>
            <person name="Brown T."/>
            <person name="Cohen L."/>
        </authorList>
    </citation>
    <scope>NUCLEOTIDE SEQUENCE</scope>
    <source>
        <strain evidence="4">CCMP3107</strain>
    </source>
</reference>
<dbReference type="CDD" id="cd02891">
    <property type="entry name" value="A2M_like"/>
    <property type="match status" value="1"/>
</dbReference>
<sequence>MAGYDNPSPQELRFSLPDDMMPGSFSAEVAVYPSPVASLIDAVSHLIQEPCGCFEQTSATTYPMALALQYLRAHASSASASAGRGGGGGGVQEMIKKAEGFLEKGYQKLVGFETKTGGFDWFGNSPGHEALSAYGVLQFTEMAKVMPRLVSLDMLARTYDWLISRRDKKGGFLTNEQALDSFGRAPKLITDAYIVYSLVEAGKQAELTEEIESLYKHCTSPKFEHDSYTLALTSATFYLLKRSEDARSFAQRLAGHQQPDGAVEGALGTITSSAGRARLVETTAAAALAWLMDDSSELFTENIERAIRWIAQQCKQGMYGGTQSTVLSLKAILAYETKRSQSKQDVQVAVFVDSKEYLIVSVPASAQDIVSIALPSNVVEIMAADGGGSVHTIKAELRPTSDARLSAENVKQFMLPFSTTARWRALQPASDKTPSILFSTKLSTSEAVEGEVVELCVEVGNPSAAEATRMVVASVGVPGGLELRDQRLRDLKAQGDIAFSQTQGQELELYWEGLHPKETKRVCVDGVAAIPGDYQGQASKAFVYYGDENRAWDTPLLLSIQAASSFYL</sequence>
<feature type="domain" description="Alpha-macroglobulin-like TED" evidence="3">
    <location>
        <begin position="40"/>
        <end position="335"/>
    </location>
</feature>
<dbReference type="Pfam" id="PF07678">
    <property type="entry name" value="TED_complement"/>
    <property type="match status" value="1"/>
</dbReference>